<accession>A0ABU0IW51</accession>
<dbReference type="SUPFAM" id="SSF47413">
    <property type="entry name" value="lambda repressor-like DNA-binding domains"/>
    <property type="match status" value="1"/>
</dbReference>
<feature type="region of interest" description="Disordered" evidence="1">
    <location>
        <begin position="88"/>
        <end position="117"/>
    </location>
</feature>
<protein>
    <submittedName>
        <fullName evidence="2">Transcriptional regulator with XRE-family HTH domain</fullName>
    </submittedName>
</protein>
<reference evidence="2 3" key="1">
    <citation type="submission" date="2023-07" db="EMBL/GenBank/DDBJ databases">
        <title>Genomic Encyclopedia of Type Strains, Phase IV (KMG-IV): sequencing the most valuable type-strain genomes for metagenomic binning, comparative biology and taxonomic classification.</title>
        <authorList>
            <person name="Goeker M."/>
        </authorList>
    </citation>
    <scope>NUCLEOTIDE SEQUENCE [LARGE SCALE GENOMIC DNA]</scope>
    <source>
        <strain evidence="2 3">DSM 18695</strain>
    </source>
</reference>
<comment type="caution">
    <text evidence="2">The sequence shown here is derived from an EMBL/GenBank/DDBJ whole genome shotgun (WGS) entry which is preliminary data.</text>
</comment>
<proteinExistence type="predicted"/>
<sequence length="117" mass="13509">MTHRSFNYVRTFRQRHALSEEELALLINQRSGSAVSHFELGDRVPNLEGVLALQIVFGLAPREMFPGFFEAVEEGVMLRAKRLYESLEDKTDTRSQAKRDLLDEMPGRWREDNAEAL</sequence>
<evidence type="ECO:0000313" key="3">
    <source>
        <dbReference type="Proteomes" id="UP001228905"/>
    </source>
</evidence>
<dbReference type="Gene3D" id="1.10.260.40">
    <property type="entry name" value="lambda repressor-like DNA-binding domains"/>
    <property type="match status" value="1"/>
</dbReference>
<organism evidence="2 3">
    <name type="scientific">Caulobacter ginsengisoli</name>
    <dbReference type="NCBI Taxonomy" id="400775"/>
    <lineage>
        <taxon>Bacteria</taxon>
        <taxon>Pseudomonadati</taxon>
        <taxon>Pseudomonadota</taxon>
        <taxon>Alphaproteobacteria</taxon>
        <taxon>Caulobacterales</taxon>
        <taxon>Caulobacteraceae</taxon>
        <taxon>Caulobacter</taxon>
    </lineage>
</organism>
<evidence type="ECO:0000256" key="1">
    <source>
        <dbReference type="SAM" id="MobiDB-lite"/>
    </source>
</evidence>
<name>A0ABU0IW51_9CAUL</name>
<dbReference type="RefSeq" id="WP_307352208.1">
    <property type="nucleotide sequence ID" value="NZ_JAUSVS010000010.1"/>
</dbReference>
<gene>
    <name evidence="2" type="ORF">QO010_004041</name>
</gene>
<dbReference type="Proteomes" id="UP001228905">
    <property type="component" value="Unassembled WGS sequence"/>
</dbReference>
<evidence type="ECO:0000313" key="2">
    <source>
        <dbReference type="EMBL" id="MDQ0466248.1"/>
    </source>
</evidence>
<keyword evidence="3" id="KW-1185">Reference proteome</keyword>
<dbReference type="InterPro" id="IPR010982">
    <property type="entry name" value="Lambda_DNA-bd_dom_sf"/>
</dbReference>
<dbReference type="EMBL" id="JAUSVS010000010">
    <property type="protein sequence ID" value="MDQ0466248.1"/>
    <property type="molecule type" value="Genomic_DNA"/>
</dbReference>